<gene>
    <name evidence="2" type="ORF">RQL39_00125</name>
</gene>
<feature type="domain" description="Thioredoxin" evidence="1">
    <location>
        <begin position="9"/>
        <end position="166"/>
    </location>
</feature>
<dbReference type="CDD" id="cd02969">
    <property type="entry name" value="PRX_like1"/>
    <property type="match status" value="1"/>
</dbReference>
<dbReference type="Proteomes" id="UP001368618">
    <property type="component" value="Chromosome"/>
</dbReference>
<proteinExistence type="predicted"/>
<name>A0ABZ2GXU1_9GAMM</name>
<dbReference type="InterPro" id="IPR047262">
    <property type="entry name" value="PRX-like1"/>
</dbReference>
<evidence type="ECO:0000259" key="1">
    <source>
        <dbReference type="PROSITE" id="PS51352"/>
    </source>
</evidence>
<dbReference type="EMBL" id="CP135137">
    <property type="protein sequence ID" value="WWR11571.1"/>
    <property type="molecule type" value="Genomic_DNA"/>
</dbReference>
<dbReference type="PROSITE" id="PS51352">
    <property type="entry name" value="THIOREDOXIN_2"/>
    <property type="match status" value="1"/>
</dbReference>
<evidence type="ECO:0000313" key="2">
    <source>
        <dbReference type="EMBL" id="WWR11571.1"/>
    </source>
</evidence>
<dbReference type="RefSeq" id="WP_338516131.1">
    <property type="nucleotide sequence ID" value="NZ_CP135137.1"/>
</dbReference>
<dbReference type="InterPro" id="IPR013766">
    <property type="entry name" value="Thioredoxin_domain"/>
</dbReference>
<dbReference type="Gene3D" id="3.40.30.10">
    <property type="entry name" value="Glutaredoxin"/>
    <property type="match status" value="1"/>
</dbReference>
<organism evidence="2 3">
    <name type="scientific">Candidatus Legionella polyplacis</name>
    <dbReference type="NCBI Taxonomy" id="2005262"/>
    <lineage>
        <taxon>Bacteria</taxon>
        <taxon>Pseudomonadati</taxon>
        <taxon>Pseudomonadota</taxon>
        <taxon>Gammaproteobacteria</taxon>
        <taxon>Legionellales</taxon>
        <taxon>Legionellaceae</taxon>
        <taxon>Legionella</taxon>
    </lineage>
</organism>
<dbReference type="Pfam" id="PF00578">
    <property type="entry name" value="AhpC-TSA"/>
    <property type="match status" value="1"/>
</dbReference>
<dbReference type="InterPro" id="IPR036249">
    <property type="entry name" value="Thioredoxin-like_sf"/>
</dbReference>
<evidence type="ECO:0000313" key="3">
    <source>
        <dbReference type="Proteomes" id="UP001368618"/>
    </source>
</evidence>
<dbReference type="PANTHER" id="PTHR43640">
    <property type="entry name" value="OS07G0260300 PROTEIN"/>
    <property type="match status" value="1"/>
</dbReference>
<accession>A0ABZ2GXU1</accession>
<keyword evidence="3" id="KW-1185">Reference proteome</keyword>
<dbReference type="SUPFAM" id="SSF52833">
    <property type="entry name" value="Thioredoxin-like"/>
    <property type="match status" value="1"/>
</dbReference>
<sequence>MIQTASSMIQLGTKAYPFSLIDVISGNIISFPPNNVIINAIVLMFICNHCPYVKHINKKLSEISLFYKNKNINFYAINSNDIKKYPEDSPENMKKIAIKNNYSFPYLYDETQKVAKIYKATCTPDFYIFNKKLLLVYRGQFDDSRPHNNIKVTGKSIKDAIENLINGIPIDANQKPSIGCNIKWKI</sequence>
<dbReference type="PANTHER" id="PTHR43640:SF1">
    <property type="entry name" value="THIOREDOXIN-DEPENDENT PEROXIREDOXIN"/>
    <property type="match status" value="1"/>
</dbReference>
<protein>
    <submittedName>
        <fullName evidence="2">Thioredoxin family protein</fullName>
    </submittedName>
</protein>
<dbReference type="InterPro" id="IPR000866">
    <property type="entry name" value="AhpC/TSA"/>
</dbReference>
<reference evidence="2" key="1">
    <citation type="submission" date="2023-09" db="EMBL/GenBank/DDBJ databases">
        <title>Genomes of two closely related lineages of the louse Polyplax serrata with different host specificities.</title>
        <authorList>
            <person name="Martinu J."/>
            <person name="Tarabai H."/>
            <person name="Stefka J."/>
            <person name="Hypsa V."/>
        </authorList>
    </citation>
    <scope>NUCLEOTIDE SEQUENCE [LARGE SCALE GENOMIC DNA]</scope>
    <source>
        <strain evidence="2">98ZLc_SE</strain>
    </source>
</reference>